<dbReference type="Proteomes" id="UP000092634">
    <property type="component" value="Unassembled WGS sequence"/>
</dbReference>
<keyword evidence="5" id="KW-0997">Cell inner membrane</keyword>
<protein>
    <submittedName>
        <fullName evidence="11">General secretion pathway protein GspM</fullName>
    </submittedName>
</protein>
<dbReference type="EMBL" id="MAQB02000001">
    <property type="protein sequence ID" value="OFJ48748.1"/>
    <property type="molecule type" value="Genomic_DNA"/>
</dbReference>
<dbReference type="InterPro" id="IPR023229">
    <property type="entry name" value="T2SS_M_periplasmic_sf"/>
</dbReference>
<gene>
    <name evidence="11" type="ORF">BA896_007290</name>
</gene>
<evidence type="ECO:0000256" key="7">
    <source>
        <dbReference type="ARBA" id="ARBA00022927"/>
    </source>
</evidence>
<feature type="transmembrane region" description="Helical" evidence="10">
    <location>
        <begin position="33"/>
        <end position="55"/>
    </location>
</feature>
<evidence type="ECO:0000256" key="2">
    <source>
        <dbReference type="ARBA" id="ARBA00010637"/>
    </source>
</evidence>
<organism evidence="11 12">
    <name type="scientific">Janthinobacterium lividum</name>
    <dbReference type="NCBI Taxonomy" id="29581"/>
    <lineage>
        <taxon>Bacteria</taxon>
        <taxon>Pseudomonadati</taxon>
        <taxon>Pseudomonadota</taxon>
        <taxon>Betaproteobacteria</taxon>
        <taxon>Burkholderiales</taxon>
        <taxon>Oxalobacteraceae</taxon>
        <taxon>Janthinobacterium</taxon>
    </lineage>
</organism>
<keyword evidence="7" id="KW-0653">Protein transport</keyword>
<dbReference type="SUPFAM" id="SSF103054">
    <property type="entry name" value="General secretion pathway protein M, EpsM"/>
    <property type="match status" value="1"/>
</dbReference>
<dbReference type="AlphaFoldDB" id="A0A1E8PR46"/>
<comment type="subcellular location">
    <subcellularLocation>
        <location evidence="1">Cell inner membrane</location>
        <topology evidence="1">Single-pass membrane protein</topology>
    </subcellularLocation>
</comment>
<evidence type="ECO:0000313" key="12">
    <source>
        <dbReference type="Proteomes" id="UP000092634"/>
    </source>
</evidence>
<evidence type="ECO:0000256" key="9">
    <source>
        <dbReference type="ARBA" id="ARBA00023136"/>
    </source>
</evidence>
<dbReference type="GO" id="GO:0005886">
    <property type="term" value="C:plasma membrane"/>
    <property type="evidence" value="ECO:0007669"/>
    <property type="project" value="UniProtKB-SubCell"/>
</dbReference>
<keyword evidence="9 10" id="KW-0472">Membrane</keyword>
<proteinExistence type="inferred from homology"/>
<evidence type="ECO:0000256" key="3">
    <source>
        <dbReference type="ARBA" id="ARBA00022448"/>
    </source>
</evidence>
<comment type="similarity">
    <text evidence="2">Belongs to the GSP M family.</text>
</comment>
<name>A0A1E8PR46_9BURK</name>
<keyword evidence="3" id="KW-0813">Transport</keyword>
<evidence type="ECO:0000256" key="10">
    <source>
        <dbReference type="SAM" id="Phobius"/>
    </source>
</evidence>
<keyword evidence="6 10" id="KW-0812">Transmembrane</keyword>
<evidence type="ECO:0000256" key="5">
    <source>
        <dbReference type="ARBA" id="ARBA00022519"/>
    </source>
</evidence>
<reference evidence="11 12" key="1">
    <citation type="submission" date="2016-10" db="EMBL/GenBank/DDBJ databases">
        <title>Updated version of Genome Assembly of Janthinobacterium lividum ERGS5:01.</title>
        <authorList>
            <person name="Kumar R."/>
            <person name="Acharya V."/>
            <person name="Singh D."/>
        </authorList>
    </citation>
    <scope>NUCLEOTIDE SEQUENCE [LARGE SCALE GENOMIC DNA]</scope>
    <source>
        <strain evidence="11 12">ERGS5:01</strain>
    </source>
</reference>
<dbReference type="Pfam" id="PF04612">
    <property type="entry name" value="T2SSM"/>
    <property type="match status" value="1"/>
</dbReference>
<keyword evidence="4" id="KW-1003">Cell membrane</keyword>
<dbReference type="InterPro" id="IPR007690">
    <property type="entry name" value="T2SS_GspM"/>
</dbReference>
<sequence>MSAAVNQARAALTRQQQAVQAFWSERTQQERKLLCVGAVVAGLALVYAVFFAPAWTGRIALQKSLPELRQNAAQLQSLAREAGELARQAPVQVAPMGRDSLDASLKARGLAPQSLSLTGEYARVQLNGVPFASVMLWLDGLRREGRVAVQEAKITAQVQGKAGLVDASLTLHQSAGAAR</sequence>
<evidence type="ECO:0000256" key="1">
    <source>
        <dbReference type="ARBA" id="ARBA00004377"/>
    </source>
</evidence>
<keyword evidence="8 10" id="KW-1133">Transmembrane helix</keyword>
<evidence type="ECO:0000256" key="6">
    <source>
        <dbReference type="ARBA" id="ARBA00022692"/>
    </source>
</evidence>
<evidence type="ECO:0000256" key="4">
    <source>
        <dbReference type="ARBA" id="ARBA00022475"/>
    </source>
</evidence>
<evidence type="ECO:0000256" key="8">
    <source>
        <dbReference type="ARBA" id="ARBA00022989"/>
    </source>
</evidence>
<dbReference type="Gene3D" id="3.30.1360.100">
    <property type="entry name" value="General secretion pathway protein M, EpsM"/>
    <property type="match status" value="1"/>
</dbReference>
<dbReference type="GO" id="GO:0015627">
    <property type="term" value="C:type II protein secretion system complex"/>
    <property type="evidence" value="ECO:0007669"/>
    <property type="project" value="InterPro"/>
</dbReference>
<evidence type="ECO:0000313" key="11">
    <source>
        <dbReference type="EMBL" id="OFJ48748.1"/>
    </source>
</evidence>
<dbReference type="GO" id="GO:0015628">
    <property type="term" value="P:protein secretion by the type II secretion system"/>
    <property type="evidence" value="ECO:0007669"/>
    <property type="project" value="InterPro"/>
</dbReference>
<accession>A0A1E8PR46</accession>
<comment type="caution">
    <text evidence="11">The sequence shown here is derived from an EMBL/GenBank/DDBJ whole genome shotgun (WGS) entry which is preliminary data.</text>
</comment>